<protein>
    <submittedName>
        <fullName evidence="2">PadR family transcriptional regulator</fullName>
    </submittedName>
</protein>
<proteinExistence type="predicted"/>
<evidence type="ECO:0000313" key="3">
    <source>
        <dbReference type="Proteomes" id="UP000218810"/>
    </source>
</evidence>
<evidence type="ECO:0000313" key="2">
    <source>
        <dbReference type="EMBL" id="PAY24666.1"/>
    </source>
</evidence>
<reference evidence="3" key="1">
    <citation type="submission" date="2017-09" db="EMBL/GenBank/DDBJ databases">
        <authorList>
            <person name="Zhang Y."/>
            <person name="Huang X."/>
            <person name="Liu J."/>
            <person name="Lu L."/>
            <person name="Peng K."/>
        </authorList>
    </citation>
    <scope>NUCLEOTIDE SEQUENCE [LARGE SCALE GENOMIC DNA]</scope>
    <source>
        <strain evidence="3">S-XJ-1</strain>
    </source>
</reference>
<dbReference type="AlphaFoldDB" id="A0A2A2WU13"/>
<sequence>MSDGVDAVLATHLQELRRGSVVLASLLACMRPRYGYALLTTLAEAGISTEANTLYPLLRRLEGQGLLTSTWRTEEPRPRKYYETTALGAQTAELLHSEWQALGASYTDLRKAET</sequence>
<dbReference type="Gene3D" id="1.10.10.10">
    <property type="entry name" value="Winged helix-like DNA-binding domain superfamily/Winged helix DNA-binding domain"/>
    <property type="match status" value="1"/>
</dbReference>
<organism evidence="2 3">
    <name type="scientific">Dietzia natronolimnaea</name>
    <dbReference type="NCBI Taxonomy" id="161920"/>
    <lineage>
        <taxon>Bacteria</taxon>
        <taxon>Bacillati</taxon>
        <taxon>Actinomycetota</taxon>
        <taxon>Actinomycetes</taxon>
        <taxon>Mycobacteriales</taxon>
        <taxon>Dietziaceae</taxon>
        <taxon>Dietzia</taxon>
    </lineage>
</organism>
<dbReference type="OrthoDB" id="122286at2"/>
<name>A0A2A2WU13_9ACTN</name>
<feature type="domain" description="Transcription regulator PadR N-terminal" evidence="1">
    <location>
        <begin position="30"/>
        <end position="91"/>
    </location>
</feature>
<keyword evidence="3" id="KW-1185">Reference proteome</keyword>
<gene>
    <name evidence="2" type="ORF">CEY15_02420</name>
</gene>
<dbReference type="SUPFAM" id="SSF46785">
    <property type="entry name" value="Winged helix' DNA-binding domain"/>
    <property type="match status" value="1"/>
</dbReference>
<dbReference type="PANTHER" id="PTHR33169">
    <property type="entry name" value="PADR-FAMILY TRANSCRIPTIONAL REGULATOR"/>
    <property type="match status" value="1"/>
</dbReference>
<dbReference type="InterPro" id="IPR005149">
    <property type="entry name" value="Tscrpt_reg_PadR_N"/>
</dbReference>
<dbReference type="Proteomes" id="UP000218810">
    <property type="component" value="Unassembled WGS sequence"/>
</dbReference>
<evidence type="ECO:0000259" key="1">
    <source>
        <dbReference type="Pfam" id="PF03551"/>
    </source>
</evidence>
<comment type="caution">
    <text evidence="2">The sequence shown here is derived from an EMBL/GenBank/DDBJ whole genome shotgun (WGS) entry which is preliminary data.</text>
</comment>
<dbReference type="InterPro" id="IPR036388">
    <property type="entry name" value="WH-like_DNA-bd_sf"/>
</dbReference>
<accession>A0A2A2WU13</accession>
<dbReference type="InterPro" id="IPR052509">
    <property type="entry name" value="Metal_resp_DNA-bind_regulator"/>
</dbReference>
<dbReference type="PANTHER" id="PTHR33169:SF14">
    <property type="entry name" value="TRANSCRIPTIONAL REGULATOR RV3488"/>
    <property type="match status" value="1"/>
</dbReference>
<dbReference type="InterPro" id="IPR036390">
    <property type="entry name" value="WH_DNA-bd_sf"/>
</dbReference>
<dbReference type="Pfam" id="PF03551">
    <property type="entry name" value="PadR"/>
    <property type="match status" value="1"/>
</dbReference>
<dbReference type="EMBL" id="NTGA01000004">
    <property type="protein sequence ID" value="PAY24666.1"/>
    <property type="molecule type" value="Genomic_DNA"/>
</dbReference>
<dbReference type="RefSeq" id="WP_095717126.1">
    <property type="nucleotide sequence ID" value="NZ_NTGA01000004.1"/>
</dbReference>